<evidence type="ECO:0000313" key="2">
    <source>
        <dbReference type="EnsemblPlants" id="TraesCS3A02G512600.1"/>
    </source>
</evidence>
<dbReference type="OrthoDB" id="669935at2759"/>
<keyword evidence="3" id="KW-1185">Reference proteome</keyword>
<dbReference type="InterPro" id="IPR011009">
    <property type="entry name" value="Kinase-like_dom_sf"/>
</dbReference>
<name>A0A3B6EUY1_WHEAT</name>
<dbReference type="RefSeq" id="XP_044343339.1">
    <property type="nucleotide sequence ID" value="XM_044487404.1"/>
</dbReference>
<evidence type="ECO:0000313" key="3">
    <source>
        <dbReference type="Proteomes" id="UP000019116"/>
    </source>
</evidence>
<dbReference type="SUPFAM" id="SSF56112">
    <property type="entry name" value="Protein kinase-like (PK-like)"/>
    <property type="match status" value="1"/>
</dbReference>
<dbReference type="Proteomes" id="UP000019116">
    <property type="component" value="Chromosome 3A"/>
</dbReference>
<dbReference type="EnsemblPlants" id="TraesCS3A02G512600.1">
    <property type="protein sequence ID" value="TraesCS3A02G512600.1"/>
    <property type="gene ID" value="TraesCS3A02G512600"/>
</dbReference>
<dbReference type="GeneID" id="123063580"/>
<dbReference type="SMR" id="A0A3B6EUY1"/>
<evidence type="ECO:0008006" key="4">
    <source>
        <dbReference type="Google" id="ProtNLM"/>
    </source>
</evidence>
<proteinExistence type="predicted"/>
<feature type="compositionally biased region" description="Low complexity" evidence="1">
    <location>
        <begin position="1"/>
        <end position="30"/>
    </location>
</feature>
<sequence length="404" mass="46017">MRPRRSPSAGRSSPESSNASQSSGSQSSGGMKNPDGSIPIPFTIHRGNPDRLTGLGSSYLEMPSGQENINLTKEDYPKLVLVIKDDDENQQMCLKIMKSLTHENVLGVHFWEKVEEGPYIRVHVEPYTASISTIISEAESLVDRRSKLVPSPAFEEIVSASIDGLDYIRESGYYHGNFSWETTLYHQEADKIVVKLANFEIKGPSLVECQVEDCISLAASLEWASQKVKKEYPNVKPHTCYIIDDLIRILKSFTMNSVHTMKLQLKDHEFFWNSKRKKIFFAYDVPQVFKNDLVKQKFAESPSMPDLPWTATWPTHELIPGQLMKHMLIYRGNNGLGSYNASDVEEFLRFISGMYSHENELKEKIPNLNVNKEVQRIYPCLWYDLKKAIRDAEEQADNAMAVDN</sequence>
<reference evidence="2" key="2">
    <citation type="submission" date="2018-10" db="UniProtKB">
        <authorList>
            <consortium name="EnsemblPlants"/>
        </authorList>
    </citation>
    <scope>IDENTIFICATION</scope>
</reference>
<dbReference type="Gramene" id="TraesCS3A02G512600.1">
    <property type="protein sequence ID" value="TraesCS3A02G512600.1"/>
    <property type="gene ID" value="TraesCS3A02G512600"/>
</dbReference>
<accession>A0A3B6EUY1</accession>
<organism evidence="2">
    <name type="scientific">Triticum aestivum</name>
    <name type="common">Wheat</name>
    <dbReference type="NCBI Taxonomy" id="4565"/>
    <lineage>
        <taxon>Eukaryota</taxon>
        <taxon>Viridiplantae</taxon>
        <taxon>Streptophyta</taxon>
        <taxon>Embryophyta</taxon>
        <taxon>Tracheophyta</taxon>
        <taxon>Spermatophyta</taxon>
        <taxon>Magnoliopsida</taxon>
        <taxon>Liliopsida</taxon>
        <taxon>Poales</taxon>
        <taxon>Poaceae</taxon>
        <taxon>BOP clade</taxon>
        <taxon>Pooideae</taxon>
        <taxon>Triticodae</taxon>
        <taxon>Triticeae</taxon>
        <taxon>Triticinae</taxon>
        <taxon>Triticum</taxon>
    </lineage>
</organism>
<dbReference type="Gramene" id="TraesCAD_scaffold_095633_01G000100.1">
    <property type="protein sequence ID" value="TraesCAD_scaffold_095633_01G000100.1"/>
    <property type="gene ID" value="TraesCAD_scaffold_095633_01G000100"/>
</dbReference>
<reference evidence="2" key="1">
    <citation type="submission" date="2018-08" db="EMBL/GenBank/DDBJ databases">
        <authorList>
            <person name="Rossello M."/>
        </authorList>
    </citation>
    <scope>NUCLEOTIDE SEQUENCE [LARGE SCALE GENOMIC DNA]</scope>
    <source>
        <strain evidence="2">cv. Chinese Spring</strain>
    </source>
</reference>
<feature type="region of interest" description="Disordered" evidence="1">
    <location>
        <begin position="1"/>
        <end position="47"/>
    </location>
</feature>
<dbReference type="AlphaFoldDB" id="A0A3B6EUY1"/>
<gene>
    <name evidence="2" type="primary">LOC123063580</name>
</gene>
<evidence type="ECO:0000256" key="1">
    <source>
        <dbReference type="SAM" id="MobiDB-lite"/>
    </source>
</evidence>
<protein>
    <recommendedName>
        <fullName evidence="4">Protein kinase domain-containing protein</fullName>
    </recommendedName>
</protein>
<dbReference type="Gramene" id="TraesCS3A03G1207900.1">
    <property type="protein sequence ID" value="TraesCS3A03G1207900.1.CDS"/>
    <property type="gene ID" value="TraesCS3A03G1207900"/>
</dbReference>